<evidence type="ECO:0000313" key="1">
    <source>
        <dbReference type="EMBL" id="CRK99757.1"/>
    </source>
</evidence>
<gene>
    <name evidence="1" type="ORF">CLUMA_CG013031</name>
</gene>
<keyword evidence="2" id="KW-1185">Reference proteome</keyword>
<organism evidence="1 2">
    <name type="scientific">Clunio marinus</name>
    <dbReference type="NCBI Taxonomy" id="568069"/>
    <lineage>
        <taxon>Eukaryota</taxon>
        <taxon>Metazoa</taxon>
        <taxon>Ecdysozoa</taxon>
        <taxon>Arthropoda</taxon>
        <taxon>Hexapoda</taxon>
        <taxon>Insecta</taxon>
        <taxon>Pterygota</taxon>
        <taxon>Neoptera</taxon>
        <taxon>Endopterygota</taxon>
        <taxon>Diptera</taxon>
        <taxon>Nematocera</taxon>
        <taxon>Chironomoidea</taxon>
        <taxon>Chironomidae</taxon>
        <taxon>Clunio</taxon>
    </lineage>
</organism>
<dbReference type="AlphaFoldDB" id="A0A1J1IHM9"/>
<proteinExistence type="predicted"/>
<accession>A0A1J1IHM9</accession>
<name>A0A1J1IHM9_9DIPT</name>
<dbReference type="Proteomes" id="UP000183832">
    <property type="component" value="Unassembled WGS sequence"/>
</dbReference>
<dbReference type="EMBL" id="CVRI01000052">
    <property type="protein sequence ID" value="CRK99757.1"/>
    <property type="molecule type" value="Genomic_DNA"/>
</dbReference>
<reference evidence="1 2" key="1">
    <citation type="submission" date="2015-04" db="EMBL/GenBank/DDBJ databases">
        <authorList>
            <person name="Syromyatnikov M.Y."/>
            <person name="Popov V.N."/>
        </authorList>
    </citation>
    <scope>NUCLEOTIDE SEQUENCE [LARGE SCALE GENOMIC DNA]</scope>
</reference>
<evidence type="ECO:0000313" key="2">
    <source>
        <dbReference type="Proteomes" id="UP000183832"/>
    </source>
</evidence>
<protein>
    <submittedName>
        <fullName evidence="1">CLUMA_CG013031, isoform A</fullName>
    </submittedName>
</protein>
<sequence>MDMKEIPSASLFAYRRHDQQHNELLRQEITVIMLILRAKFSSQFTLFRSYDCIDYVTDNKEKLINFLCTTQQMQSEDHSPPCGG</sequence>